<dbReference type="PATRIC" id="fig|931089.4.peg.811"/>
<comment type="catalytic activity">
    <reaction evidence="11">
        <text>L-histidinol phosphate + H2O = L-histidinol + phosphate</text>
        <dbReference type="Rhea" id="RHEA:14465"/>
        <dbReference type="ChEBI" id="CHEBI:15377"/>
        <dbReference type="ChEBI" id="CHEBI:43474"/>
        <dbReference type="ChEBI" id="CHEBI:57699"/>
        <dbReference type="ChEBI" id="CHEBI:57980"/>
        <dbReference type="EC" id="3.1.3.15"/>
    </reaction>
</comment>
<name>A0A0M4CEZ2_9CORY</name>
<keyword evidence="10" id="KW-0368">Histidine biosynthesis</keyword>
<evidence type="ECO:0000256" key="2">
    <source>
        <dbReference type="ARBA" id="ARBA00004970"/>
    </source>
</evidence>
<dbReference type="NCBIfam" id="TIGR02067">
    <property type="entry name" value="his_9_HisN"/>
    <property type="match status" value="1"/>
</dbReference>
<dbReference type="GO" id="GO:0000105">
    <property type="term" value="P:L-histidine biosynthetic process"/>
    <property type="evidence" value="ECO:0007669"/>
    <property type="project" value="UniProtKB-UniRule"/>
</dbReference>
<accession>A0A0M4CEZ2</accession>
<dbReference type="FunFam" id="3.30.540.10:FF:000003">
    <property type="entry name" value="Inositol-1-monophosphatase"/>
    <property type="match status" value="1"/>
</dbReference>
<evidence type="ECO:0000256" key="14">
    <source>
        <dbReference type="PIRSR" id="PIRSR600760-2"/>
    </source>
</evidence>
<dbReference type="RefSeq" id="WP_053544356.1">
    <property type="nucleotide sequence ID" value="NZ_CP009220.1"/>
</dbReference>
<evidence type="ECO:0000313" key="16">
    <source>
        <dbReference type="Proteomes" id="UP000068067"/>
    </source>
</evidence>
<reference evidence="15 16" key="1">
    <citation type="submission" date="2014-08" db="EMBL/GenBank/DDBJ databases">
        <title>Complete genome sequence of Corynebacterium deserti GIMN1.010 (=DSM 45689), isolated from desert sand in western China.</title>
        <authorList>
            <person name="Ruckert C."/>
            <person name="Albersmeier A."/>
            <person name="Kalinowski J."/>
        </authorList>
    </citation>
    <scope>NUCLEOTIDE SEQUENCE [LARGE SCALE GENOMIC DNA]</scope>
    <source>
        <strain evidence="15 16">GIMN1.010</strain>
    </source>
</reference>
<dbReference type="EC" id="3.1.3.15" evidence="4 13"/>
<dbReference type="UniPathway" id="UPA00031">
    <property type="reaction ID" value="UER00013"/>
</dbReference>
<dbReference type="STRING" id="931089.CDES_04005"/>
<evidence type="ECO:0000256" key="8">
    <source>
        <dbReference type="ARBA" id="ARBA00022801"/>
    </source>
</evidence>
<dbReference type="AlphaFoldDB" id="A0A0M4CEZ2"/>
<comment type="similarity">
    <text evidence="3">Belongs to the inositol monophosphatase superfamily.</text>
</comment>
<evidence type="ECO:0000256" key="10">
    <source>
        <dbReference type="ARBA" id="ARBA00023102"/>
    </source>
</evidence>
<dbReference type="PROSITE" id="PS00629">
    <property type="entry name" value="IMP_1"/>
    <property type="match status" value="1"/>
</dbReference>
<feature type="binding site" evidence="14">
    <location>
        <position position="215"/>
    </location>
    <ligand>
        <name>Mg(2+)</name>
        <dbReference type="ChEBI" id="CHEBI:18420"/>
        <label>1</label>
        <note>catalytic</note>
    </ligand>
</feature>
<evidence type="ECO:0000256" key="13">
    <source>
        <dbReference type="NCBIfam" id="TIGR02067"/>
    </source>
</evidence>
<evidence type="ECO:0000256" key="9">
    <source>
        <dbReference type="ARBA" id="ARBA00022842"/>
    </source>
</evidence>
<feature type="binding site" evidence="14">
    <location>
        <position position="85"/>
    </location>
    <ligand>
        <name>Mg(2+)</name>
        <dbReference type="ChEBI" id="CHEBI:18420"/>
        <label>1</label>
        <note>catalytic</note>
    </ligand>
</feature>
<evidence type="ECO:0000256" key="5">
    <source>
        <dbReference type="ARBA" id="ARBA00021697"/>
    </source>
</evidence>
<evidence type="ECO:0000256" key="1">
    <source>
        <dbReference type="ARBA" id="ARBA00001946"/>
    </source>
</evidence>
<protein>
    <recommendedName>
        <fullName evidence="5 13">Histidinol-phosphatase</fullName>
        <ecNumber evidence="4 13">3.1.3.15</ecNumber>
    </recommendedName>
</protein>
<comment type="pathway">
    <text evidence="2">Amino-acid biosynthesis; L-histidine biosynthesis; L-histidine from 5-phospho-alpha-D-ribose 1-diphosphate: step 8/9.</text>
</comment>
<dbReference type="GO" id="GO:0046872">
    <property type="term" value="F:metal ion binding"/>
    <property type="evidence" value="ECO:0007669"/>
    <property type="project" value="UniProtKB-KW"/>
</dbReference>
<comment type="cofactor">
    <cofactor evidence="1 14">
        <name>Mg(2+)</name>
        <dbReference type="ChEBI" id="CHEBI:18420"/>
    </cofactor>
</comment>
<dbReference type="InterPro" id="IPR011809">
    <property type="entry name" value="His_9_proposed"/>
</dbReference>
<evidence type="ECO:0000256" key="7">
    <source>
        <dbReference type="ARBA" id="ARBA00022723"/>
    </source>
</evidence>
<feature type="binding site" evidence="14">
    <location>
        <position position="69"/>
    </location>
    <ligand>
        <name>Mg(2+)</name>
        <dbReference type="ChEBI" id="CHEBI:18420"/>
        <label>1</label>
        <note>catalytic</note>
    </ligand>
</feature>
<dbReference type="Proteomes" id="UP000068067">
    <property type="component" value="Chromosome"/>
</dbReference>
<organism evidence="15 16">
    <name type="scientific">Corynebacterium deserti GIMN1.010</name>
    <dbReference type="NCBI Taxonomy" id="931089"/>
    <lineage>
        <taxon>Bacteria</taxon>
        <taxon>Bacillati</taxon>
        <taxon>Actinomycetota</taxon>
        <taxon>Actinomycetes</taxon>
        <taxon>Mycobacteriales</taxon>
        <taxon>Corynebacteriaceae</taxon>
        <taxon>Corynebacterium</taxon>
    </lineage>
</organism>
<dbReference type="GO" id="GO:0004401">
    <property type="term" value="F:histidinol-phosphatase activity"/>
    <property type="evidence" value="ECO:0007669"/>
    <property type="project" value="UniProtKB-UniRule"/>
</dbReference>
<dbReference type="InterPro" id="IPR051090">
    <property type="entry name" value="Inositol_monoP_superfamily"/>
</dbReference>
<gene>
    <name evidence="15" type="primary">hisN</name>
    <name evidence="15" type="ORF">CDES_04005</name>
</gene>
<dbReference type="PRINTS" id="PR00377">
    <property type="entry name" value="IMPHPHTASES"/>
</dbReference>
<evidence type="ECO:0000256" key="3">
    <source>
        <dbReference type="ARBA" id="ARBA00009759"/>
    </source>
</evidence>
<dbReference type="PANTHER" id="PTHR43200">
    <property type="entry name" value="PHOSPHATASE"/>
    <property type="match status" value="1"/>
</dbReference>
<evidence type="ECO:0000256" key="6">
    <source>
        <dbReference type="ARBA" id="ARBA00022605"/>
    </source>
</evidence>
<evidence type="ECO:0000256" key="12">
    <source>
        <dbReference type="ARBA" id="ARBA00053547"/>
    </source>
</evidence>
<dbReference type="Gene3D" id="3.30.540.10">
    <property type="entry name" value="Fructose-1,6-Bisphosphatase, subunit A, domain 1"/>
    <property type="match status" value="1"/>
</dbReference>
<dbReference type="OrthoDB" id="9772456at2"/>
<feature type="binding site" evidence="14">
    <location>
        <position position="88"/>
    </location>
    <ligand>
        <name>Mg(2+)</name>
        <dbReference type="ChEBI" id="CHEBI:18420"/>
        <label>1</label>
        <note>catalytic</note>
    </ligand>
</feature>
<dbReference type="SUPFAM" id="SSF56655">
    <property type="entry name" value="Carbohydrate phosphatase"/>
    <property type="match status" value="1"/>
</dbReference>
<dbReference type="Gene3D" id="3.40.190.80">
    <property type="match status" value="1"/>
</dbReference>
<dbReference type="InterPro" id="IPR000760">
    <property type="entry name" value="Inositol_monophosphatase-like"/>
</dbReference>
<keyword evidence="16" id="KW-1185">Reference proteome</keyword>
<dbReference type="PANTHER" id="PTHR43200:SF6">
    <property type="entry name" value="3'(2'),5'-BISPHOSPHATE NUCLEOTIDASE"/>
    <property type="match status" value="1"/>
</dbReference>
<keyword evidence="6" id="KW-0028">Amino-acid biosynthesis</keyword>
<dbReference type="InterPro" id="IPR020583">
    <property type="entry name" value="Inositol_monoP_metal-BS"/>
</dbReference>
<dbReference type="EMBL" id="CP009220">
    <property type="protein sequence ID" value="ALC05252.1"/>
    <property type="molecule type" value="Genomic_DNA"/>
</dbReference>
<keyword evidence="8 15" id="KW-0378">Hydrolase</keyword>
<evidence type="ECO:0000256" key="4">
    <source>
        <dbReference type="ARBA" id="ARBA00013085"/>
    </source>
</evidence>
<dbReference type="KEGG" id="cdx:CDES_04005"/>
<sequence>MSTYADDLALALELAELADSITLDRFEASDLDVSSKPDMTPVSDADLATEQALREKIATARPADSILGEEFGGDVEFTGRQWIIDPIDGTKNFVRGVPVWATLIALLDDGKPVAGVVSAPALARRWWASEGSGAWRTFNGSSPRKLSVSQVSKLDDASLSFSSLTGWAERNLRDNFVSLTDDMWRLRGFGDFLSYCLVAEGAVDAAAEPEVSLWDLAPLSILVTEAGGKFTSLAGVDGPHGGDAVATNGTLHEEILSRLTK</sequence>
<evidence type="ECO:0000256" key="11">
    <source>
        <dbReference type="ARBA" id="ARBA00049158"/>
    </source>
</evidence>
<keyword evidence="7 14" id="KW-0479">Metal-binding</keyword>
<comment type="function">
    <text evidence="12">Catalyzes the dephosphorylation of histidinol-phosphate to histidinol, the direct precursor of histidine.</text>
</comment>
<proteinExistence type="inferred from homology"/>
<feature type="binding site" evidence="14">
    <location>
        <position position="87"/>
    </location>
    <ligand>
        <name>Mg(2+)</name>
        <dbReference type="ChEBI" id="CHEBI:18420"/>
        <label>1</label>
        <note>catalytic</note>
    </ligand>
</feature>
<evidence type="ECO:0000313" key="15">
    <source>
        <dbReference type="EMBL" id="ALC05252.1"/>
    </source>
</evidence>
<keyword evidence="9 14" id="KW-0460">Magnesium</keyword>
<dbReference type="Pfam" id="PF00459">
    <property type="entry name" value="Inositol_P"/>
    <property type="match status" value="1"/>
</dbReference>